<reference evidence="1 2" key="1">
    <citation type="submission" date="2016-08" db="EMBL/GenBank/DDBJ databases">
        <title>Genome sequence of Clavibacter michiganensis subsp. michiganensis strain CASJ007.</title>
        <authorList>
            <person name="Thapa S.P."/>
            <person name="Coaker G."/>
        </authorList>
    </citation>
    <scope>NUCLEOTIDE SEQUENCE [LARGE SCALE GENOMIC DNA]</scope>
    <source>
        <strain evidence="1">CASJ007</strain>
    </source>
</reference>
<evidence type="ECO:0000313" key="1">
    <source>
        <dbReference type="EMBL" id="OUE02690.1"/>
    </source>
</evidence>
<accession>A0A251XI28</accession>
<proteinExistence type="predicted"/>
<protein>
    <submittedName>
        <fullName evidence="1">Uncharacterized protein</fullName>
    </submittedName>
</protein>
<dbReference type="AlphaFoldDB" id="A0A251XI28"/>
<sequence>MRFHACRASSSSWYTVTQRSSGEKPRPPSASLVVSSSHAYAMACSLK</sequence>
<organism evidence="1 2">
    <name type="scientific">Clavibacter michiganensis subsp. michiganensis</name>
    <dbReference type="NCBI Taxonomy" id="33013"/>
    <lineage>
        <taxon>Bacteria</taxon>
        <taxon>Bacillati</taxon>
        <taxon>Actinomycetota</taxon>
        <taxon>Actinomycetes</taxon>
        <taxon>Micrococcales</taxon>
        <taxon>Microbacteriaceae</taxon>
        <taxon>Clavibacter</taxon>
    </lineage>
</organism>
<comment type="caution">
    <text evidence="1">The sequence shown here is derived from an EMBL/GenBank/DDBJ whole genome shotgun (WGS) entry which is preliminary data.</text>
</comment>
<dbReference type="EMBL" id="MDHH01000002">
    <property type="protein sequence ID" value="OUE02690.1"/>
    <property type="molecule type" value="Genomic_DNA"/>
</dbReference>
<gene>
    <name evidence="1" type="ORF">CMMCAS07_11790</name>
</gene>
<name>A0A251XI28_CLAMM</name>
<dbReference type="Proteomes" id="UP000195062">
    <property type="component" value="Unassembled WGS sequence"/>
</dbReference>
<keyword evidence="2" id="KW-1185">Reference proteome</keyword>
<evidence type="ECO:0000313" key="2">
    <source>
        <dbReference type="Proteomes" id="UP000195062"/>
    </source>
</evidence>